<gene>
    <name evidence="10" type="ORF">HZI73_00135</name>
</gene>
<evidence type="ECO:0000256" key="6">
    <source>
        <dbReference type="ARBA" id="ARBA00023139"/>
    </source>
</evidence>
<dbReference type="PANTHER" id="PTHR35789">
    <property type="entry name" value="SPORE GERMINATION PROTEIN B3"/>
    <property type="match status" value="1"/>
</dbReference>
<keyword evidence="4" id="KW-0732">Signal</keyword>
<proteinExistence type="inferred from homology"/>
<dbReference type="InterPro" id="IPR057336">
    <property type="entry name" value="GerAC_N"/>
</dbReference>
<dbReference type="PANTHER" id="PTHR35789:SF1">
    <property type="entry name" value="SPORE GERMINATION PROTEIN B3"/>
    <property type="match status" value="1"/>
</dbReference>
<dbReference type="RefSeq" id="WP_212696270.1">
    <property type="nucleotide sequence ID" value="NZ_CP058649.1"/>
</dbReference>
<dbReference type="GO" id="GO:0009847">
    <property type="term" value="P:spore germination"/>
    <property type="evidence" value="ECO:0007669"/>
    <property type="project" value="InterPro"/>
</dbReference>
<name>A0A8J8MG05_9FIRM</name>
<keyword evidence="6" id="KW-0564">Palmitate</keyword>
<dbReference type="Pfam" id="PF25198">
    <property type="entry name" value="Spore_GerAC_N"/>
    <property type="match status" value="1"/>
</dbReference>
<evidence type="ECO:0000256" key="5">
    <source>
        <dbReference type="ARBA" id="ARBA00023136"/>
    </source>
</evidence>
<keyword evidence="11" id="KW-1185">Reference proteome</keyword>
<dbReference type="Proteomes" id="UP000683246">
    <property type="component" value="Chromosome"/>
</dbReference>
<keyword evidence="7" id="KW-0449">Lipoprotein</keyword>
<protein>
    <submittedName>
        <fullName evidence="10">Ger(X)C family spore germination protein</fullName>
    </submittedName>
</protein>
<feature type="domain" description="Spore germination protein N-terminal" evidence="9">
    <location>
        <begin position="20"/>
        <end position="191"/>
    </location>
</feature>
<feature type="domain" description="Spore germination GerAC-like C-terminal" evidence="8">
    <location>
        <begin position="204"/>
        <end position="360"/>
    </location>
</feature>
<evidence type="ECO:0000256" key="2">
    <source>
        <dbReference type="ARBA" id="ARBA00007886"/>
    </source>
</evidence>
<sequence length="368" mass="42742">MKKIIICLLLLSLILSGCYNYRDVDTLEFVTAFLIDVNEDNMIEIYTRANKGVRSMDVQEESLEIIRFKEQGETTFEAVRNMTLFTSSRLNFSQIRAIVITERAAKSGIDFFIDFIERDQELNIRARIFIYRGDPVELVNLDIKQEDFLGLYLWEVISNTKYVSKALDLSLNDLLNRKYSPSSTYLLPIVQIINTIGTPQLAINGSKVFNKWNEVDEMTEEEVFYYNFLNNKIKSSIINIPNPQYLDYKIGFEILSSKTKSSCNFKDSTFYVNKKINLSVTIGDVQRSLKITDEVIKLLEQQLSEVVTENCMQLFNKYKRKNLDIINAKNLCYKKYPHVDYENIIPRTVLNLEVKTVIQGSSNIINFE</sequence>
<dbReference type="GO" id="GO:0016020">
    <property type="term" value="C:membrane"/>
    <property type="evidence" value="ECO:0007669"/>
    <property type="project" value="UniProtKB-SubCell"/>
</dbReference>
<evidence type="ECO:0000256" key="4">
    <source>
        <dbReference type="ARBA" id="ARBA00022729"/>
    </source>
</evidence>
<evidence type="ECO:0000313" key="11">
    <source>
        <dbReference type="Proteomes" id="UP000683246"/>
    </source>
</evidence>
<dbReference type="KEGG" id="vpy:HZI73_00135"/>
<dbReference type="AlphaFoldDB" id="A0A8J8MG05"/>
<evidence type="ECO:0000256" key="3">
    <source>
        <dbReference type="ARBA" id="ARBA00022544"/>
    </source>
</evidence>
<evidence type="ECO:0000256" key="1">
    <source>
        <dbReference type="ARBA" id="ARBA00004635"/>
    </source>
</evidence>
<reference evidence="10" key="1">
    <citation type="submission" date="2020-07" db="EMBL/GenBank/DDBJ databases">
        <title>Vallitalea pronyensis genome.</title>
        <authorList>
            <person name="Postec A."/>
        </authorList>
    </citation>
    <scope>NUCLEOTIDE SEQUENCE</scope>
    <source>
        <strain evidence="10">FatNI3</strain>
    </source>
</reference>
<keyword evidence="3" id="KW-0309">Germination</keyword>
<dbReference type="InterPro" id="IPR038501">
    <property type="entry name" value="Spore_GerAC_C_sf"/>
</dbReference>
<comment type="similarity">
    <text evidence="2">Belongs to the GerABKC lipoprotein family.</text>
</comment>
<dbReference type="EMBL" id="CP058649">
    <property type="protein sequence ID" value="QUI20812.1"/>
    <property type="molecule type" value="Genomic_DNA"/>
</dbReference>
<evidence type="ECO:0000259" key="9">
    <source>
        <dbReference type="Pfam" id="PF25198"/>
    </source>
</evidence>
<dbReference type="InterPro" id="IPR008844">
    <property type="entry name" value="Spore_GerAC-like"/>
</dbReference>
<organism evidence="10 11">
    <name type="scientific">Vallitalea pronyensis</name>
    <dbReference type="NCBI Taxonomy" id="1348613"/>
    <lineage>
        <taxon>Bacteria</taxon>
        <taxon>Bacillati</taxon>
        <taxon>Bacillota</taxon>
        <taxon>Clostridia</taxon>
        <taxon>Lachnospirales</taxon>
        <taxon>Vallitaleaceae</taxon>
        <taxon>Vallitalea</taxon>
    </lineage>
</organism>
<evidence type="ECO:0000313" key="10">
    <source>
        <dbReference type="EMBL" id="QUI20812.1"/>
    </source>
</evidence>
<accession>A0A8J8MG05</accession>
<comment type="subcellular location">
    <subcellularLocation>
        <location evidence="1">Membrane</location>
        <topology evidence="1">Lipid-anchor</topology>
    </subcellularLocation>
</comment>
<dbReference type="NCBIfam" id="TIGR02887">
    <property type="entry name" value="spore_ger_x_C"/>
    <property type="match status" value="1"/>
</dbReference>
<dbReference type="Gene3D" id="3.30.300.210">
    <property type="entry name" value="Nutrient germinant receptor protein C, domain 3"/>
    <property type="match status" value="1"/>
</dbReference>
<dbReference type="InterPro" id="IPR046953">
    <property type="entry name" value="Spore_GerAC-like_C"/>
</dbReference>
<dbReference type="PROSITE" id="PS51257">
    <property type="entry name" value="PROKAR_LIPOPROTEIN"/>
    <property type="match status" value="1"/>
</dbReference>
<evidence type="ECO:0000259" key="8">
    <source>
        <dbReference type="Pfam" id="PF05504"/>
    </source>
</evidence>
<dbReference type="Pfam" id="PF05504">
    <property type="entry name" value="Spore_GerAC"/>
    <property type="match status" value="1"/>
</dbReference>
<evidence type="ECO:0000256" key="7">
    <source>
        <dbReference type="ARBA" id="ARBA00023288"/>
    </source>
</evidence>
<keyword evidence="5" id="KW-0472">Membrane</keyword>